<dbReference type="SUPFAM" id="SSF53474">
    <property type="entry name" value="alpha/beta-Hydrolases"/>
    <property type="match status" value="1"/>
</dbReference>
<comment type="function">
    <text evidence="2">Type IV dipeptidyl-peptidase which removes N-terminal dipeptides sequentially from polypeptides having unsubstituted N-termini provided that the penultimate residue is proline.</text>
</comment>
<dbReference type="FunFam" id="3.40.50.1820:FF:000003">
    <property type="entry name" value="Dipeptidyl peptidase 4"/>
    <property type="match status" value="1"/>
</dbReference>
<keyword evidence="12" id="KW-0735">Signal-anchor</keyword>
<dbReference type="Proteomes" id="UP001221413">
    <property type="component" value="Unassembled WGS sequence"/>
</dbReference>
<evidence type="ECO:0000256" key="12">
    <source>
        <dbReference type="ARBA" id="ARBA00022968"/>
    </source>
</evidence>
<keyword evidence="8" id="KW-0645">Protease</keyword>
<comment type="subcellular location">
    <subcellularLocation>
        <location evidence="3">Vacuole membrane</location>
        <topology evidence="3">Single-pass type II membrane protein</topology>
    </subcellularLocation>
</comment>
<keyword evidence="14 17" id="KW-0472">Membrane</keyword>
<feature type="transmembrane region" description="Helical" evidence="17">
    <location>
        <begin position="97"/>
        <end position="118"/>
    </location>
</feature>
<dbReference type="GO" id="GO:0004252">
    <property type="term" value="F:serine-type endopeptidase activity"/>
    <property type="evidence" value="ECO:0007669"/>
    <property type="project" value="InterPro"/>
</dbReference>
<accession>A0AAD6NGV0</accession>
<dbReference type="Pfam" id="PF00930">
    <property type="entry name" value="DPPIV_N"/>
    <property type="match status" value="1"/>
</dbReference>
<evidence type="ECO:0000259" key="19">
    <source>
        <dbReference type="Pfam" id="PF00930"/>
    </source>
</evidence>
<proteinExistence type="inferred from homology"/>
<keyword evidence="7" id="KW-0926">Vacuole</keyword>
<dbReference type="Gene3D" id="2.140.10.30">
    <property type="entry name" value="Dipeptidylpeptidase IV, N-terminal domain"/>
    <property type="match status" value="1"/>
</dbReference>
<dbReference type="AlphaFoldDB" id="A0AAD6NGV0"/>
<dbReference type="Gene3D" id="3.40.50.1820">
    <property type="entry name" value="alpha/beta hydrolase"/>
    <property type="match status" value="1"/>
</dbReference>
<evidence type="ECO:0000256" key="16">
    <source>
        <dbReference type="SAM" id="MobiDB-lite"/>
    </source>
</evidence>
<dbReference type="EMBL" id="JAQGDS010000010">
    <property type="protein sequence ID" value="KAJ6257754.1"/>
    <property type="molecule type" value="Genomic_DNA"/>
</dbReference>
<evidence type="ECO:0000256" key="17">
    <source>
        <dbReference type="SAM" id="Phobius"/>
    </source>
</evidence>
<dbReference type="EC" id="3.4.14.5" evidence="5"/>
<evidence type="ECO:0000256" key="13">
    <source>
        <dbReference type="ARBA" id="ARBA00022989"/>
    </source>
</evidence>
<dbReference type="GO" id="GO:0005886">
    <property type="term" value="C:plasma membrane"/>
    <property type="evidence" value="ECO:0007669"/>
    <property type="project" value="TreeGrafter"/>
</dbReference>
<feature type="domain" description="Peptidase S9 prolyl oligopeptidase catalytic" evidence="18">
    <location>
        <begin position="677"/>
        <end position="880"/>
    </location>
</feature>
<dbReference type="GO" id="GO:0005774">
    <property type="term" value="C:vacuolar membrane"/>
    <property type="evidence" value="ECO:0007669"/>
    <property type="project" value="UniProtKB-SubCell"/>
</dbReference>
<feature type="domain" description="Dipeptidylpeptidase IV N-terminal" evidence="19">
    <location>
        <begin position="220"/>
        <end position="594"/>
    </location>
</feature>
<feature type="compositionally biased region" description="Low complexity" evidence="16">
    <location>
        <begin position="29"/>
        <end position="39"/>
    </location>
</feature>
<evidence type="ECO:0000256" key="9">
    <source>
        <dbReference type="ARBA" id="ARBA00022692"/>
    </source>
</evidence>
<evidence type="ECO:0000313" key="20">
    <source>
        <dbReference type="EMBL" id="KAJ6257754.1"/>
    </source>
</evidence>
<feature type="compositionally biased region" description="Basic and acidic residues" evidence="16">
    <location>
        <begin position="1"/>
        <end position="27"/>
    </location>
</feature>
<dbReference type="InterPro" id="IPR001375">
    <property type="entry name" value="Peptidase_S9_cat"/>
</dbReference>
<evidence type="ECO:0000256" key="3">
    <source>
        <dbReference type="ARBA" id="ARBA00004576"/>
    </source>
</evidence>
<dbReference type="Pfam" id="PF00326">
    <property type="entry name" value="Peptidase_S9"/>
    <property type="match status" value="1"/>
</dbReference>
<keyword evidence="11" id="KW-0720">Serine protease</keyword>
<comment type="catalytic activity">
    <reaction evidence="1">
        <text>Release of an N-terminal dipeptide, Xaa-Yaa-|-Zaa-, from a polypeptide, preferentially when Yaa is Pro, provided Zaa is neither Pro nor hydroxyproline.</text>
        <dbReference type="EC" id="3.4.14.5"/>
    </reaction>
</comment>
<dbReference type="GO" id="GO:0008239">
    <property type="term" value="F:dipeptidyl-peptidase activity"/>
    <property type="evidence" value="ECO:0007669"/>
    <property type="project" value="UniProtKB-EC"/>
</dbReference>
<comment type="similarity">
    <text evidence="4">Belongs to the peptidase S9B family.</text>
</comment>
<dbReference type="InterPro" id="IPR050278">
    <property type="entry name" value="Serine_Prot_S9B/DPPIV"/>
</dbReference>
<dbReference type="InterPro" id="IPR002471">
    <property type="entry name" value="Pept_S9_AS"/>
</dbReference>
<keyword evidence="6" id="KW-0031">Aminopeptidase</keyword>
<evidence type="ECO:0000313" key="21">
    <source>
        <dbReference type="Proteomes" id="UP001221413"/>
    </source>
</evidence>
<evidence type="ECO:0000256" key="1">
    <source>
        <dbReference type="ARBA" id="ARBA00001257"/>
    </source>
</evidence>
<name>A0AAD6NGV0_DREDA</name>
<dbReference type="PANTHER" id="PTHR11731:SF200">
    <property type="entry name" value="DIPEPTIDYL PEPTIDASE 10, ISOFORM B"/>
    <property type="match status" value="1"/>
</dbReference>
<evidence type="ECO:0000256" key="4">
    <source>
        <dbReference type="ARBA" id="ARBA00006150"/>
    </source>
</evidence>
<keyword evidence="15" id="KW-0325">Glycoprotein</keyword>
<evidence type="ECO:0000256" key="15">
    <source>
        <dbReference type="ARBA" id="ARBA00023180"/>
    </source>
</evidence>
<dbReference type="GO" id="GO:0004177">
    <property type="term" value="F:aminopeptidase activity"/>
    <property type="evidence" value="ECO:0007669"/>
    <property type="project" value="UniProtKB-KW"/>
</dbReference>
<evidence type="ECO:0000256" key="14">
    <source>
        <dbReference type="ARBA" id="ARBA00023136"/>
    </source>
</evidence>
<reference evidence="20" key="1">
    <citation type="submission" date="2023-01" db="EMBL/GenBank/DDBJ databases">
        <title>The chitinases involved in constricting ring structure development in the nematode-trapping fungus Drechslerella dactyloides.</title>
        <authorList>
            <person name="Wang R."/>
            <person name="Zhang L."/>
            <person name="Tang P."/>
            <person name="Li S."/>
            <person name="Liang L."/>
        </authorList>
    </citation>
    <scope>NUCLEOTIDE SEQUENCE</scope>
    <source>
        <strain evidence="20">YMF1.00031</strain>
    </source>
</reference>
<dbReference type="GO" id="GO:0006508">
    <property type="term" value="P:proteolysis"/>
    <property type="evidence" value="ECO:0007669"/>
    <property type="project" value="UniProtKB-KW"/>
</dbReference>
<keyword evidence="9 17" id="KW-0812">Transmembrane</keyword>
<sequence>MSSSYKDDDEARVPLRAAERRSSDSMRLDNSSDTDSTTSLVLERLNASGGGVGTGTTASSARRRQLDEDDFTTYDLTDVERNFEKRNKPMESRIRRMIWIIGALLVSAWILAMAIYVLRDWNTVGSPGDPEQTKTTKAGKKITSGMIHTGQFRANHHSIKWIASPDGSRDGLMLEQNSADGFLVVKDVMDKAYRQVLMENSSLTLPNGGEPKYASMTWPSPDLSKVLVATDYVSNFRHSFFAKYFIYDVRDKVLSPLNPQKPDASMQLAVWAPSSNAVAFILDNNLYLRKLPGDEIVQVTKDGGTEYFYGVPDWVYEEEVFSGNTATWWSLDSKFVAFLRTNETQVPEYPVQYFISRPSGEKPAPGLERYPEERRIKYPKAGAPNPTVDILFYDVEKAEVFSVKIENDFDDLERLITEVVWAGNNNVLVRETNRESDVLKMVLVDVGQRTGKIVREVDINAIDGGWFEVSQQTTFIPADEAAGRPHDGYIDTVVHDGYDHLAYFTPLDQTDPILLTMGNWEVIDAPSAIDLKNQRVYYAATMKSSIERHYYSVKLDGTAFAALTNDSADGVYSASFSSKAGYALLSYDGPGIPWQKVIETGPKSTYSETIETNENLKALVSQYELPTKHYSTVNIDGFELNVLERRPPHFNPKLKYPVLFQVYGGPGSQQVSKSFGVDFQSYLAAAMNYIVVTVDGRGTGLIGRQARVCVRGNLGKWEAHDQIEAAKIWAKKPYTDETRFAIWGWSFGGFLTLKTLETDAGETFRYGMAVAPVTDWRFYDSIYTERYMHTPQHNPDGYESSTITDATALGKNVRFLMMHGVADDNVHFQNSLTLLDKLDMAGVENYDVHVFPDSDHSIYFHNANKIVYDKLATWLVKAFNREYLKQNEEPLPLEGEVRETKVKRKVEVAIEEMKREMKRDVAVAAPVSGPSS</sequence>
<dbReference type="InterPro" id="IPR029058">
    <property type="entry name" value="AB_hydrolase_fold"/>
</dbReference>
<evidence type="ECO:0000256" key="11">
    <source>
        <dbReference type="ARBA" id="ARBA00022825"/>
    </source>
</evidence>
<feature type="region of interest" description="Disordered" evidence="16">
    <location>
        <begin position="1"/>
        <end position="63"/>
    </location>
</feature>
<evidence type="ECO:0000259" key="18">
    <source>
        <dbReference type="Pfam" id="PF00326"/>
    </source>
</evidence>
<evidence type="ECO:0000256" key="8">
    <source>
        <dbReference type="ARBA" id="ARBA00022670"/>
    </source>
</evidence>
<gene>
    <name evidence="20" type="ORF">Dda_7543</name>
</gene>
<evidence type="ECO:0000256" key="6">
    <source>
        <dbReference type="ARBA" id="ARBA00022438"/>
    </source>
</evidence>
<evidence type="ECO:0000256" key="2">
    <source>
        <dbReference type="ARBA" id="ARBA00002218"/>
    </source>
</evidence>
<dbReference type="PROSITE" id="PS00708">
    <property type="entry name" value="PRO_ENDOPEP_SER"/>
    <property type="match status" value="1"/>
</dbReference>
<dbReference type="PANTHER" id="PTHR11731">
    <property type="entry name" value="PROTEASE FAMILY S9B,C DIPEPTIDYL-PEPTIDASE IV-RELATED"/>
    <property type="match status" value="1"/>
</dbReference>
<evidence type="ECO:0000256" key="7">
    <source>
        <dbReference type="ARBA" id="ARBA00022554"/>
    </source>
</evidence>
<keyword evidence="10" id="KW-0378">Hydrolase</keyword>
<dbReference type="SUPFAM" id="SSF82171">
    <property type="entry name" value="DPP6 N-terminal domain-like"/>
    <property type="match status" value="1"/>
</dbReference>
<keyword evidence="21" id="KW-1185">Reference proteome</keyword>
<keyword evidence="13 17" id="KW-1133">Transmembrane helix</keyword>
<evidence type="ECO:0000256" key="5">
    <source>
        <dbReference type="ARBA" id="ARBA00012062"/>
    </source>
</evidence>
<evidence type="ECO:0000256" key="10">
    <source>
        <dbReference type="ARBA" id="ARBA00022801"/>
    </source>
</evidence>
<dbReference type="InterPro" id="IPR002469">
    <property type="entry name" value="Peptidase_S9B_N"/>
</dbReference>
<organism evidence="20 21">
    <name type="scientific">Drechslerella dactyloides</name>
    <name type="common">Nematode-trapping fungus</name>
    <name type="synonym">Arthrobotrys dactyloides</name>
    <dbReference type="NCBI Taxonomy" id="74499"/>
    <lineage>
        <taxon>Eukaryota</taxon>
        <taxon>Fungi</taxon>
        <taxon>Dikarya</taxon>
        <taxon>Ascomycota</taxon>
        <taxon>Pezizomycotina</taxon>
        <taxon>Orbiliomycetes</taxon>
        <taxon>Orbiliales</taxon>
        <taxon>Orbiliaceae</taxon>
        <taxon>Drechslerella</taxon>
    </lineage>
</organism>
<protein>
    <recommendedName>
        <fullName evidence="5">dipeptidyl-peptidase IV</fullName>
        <ecNumber evidence="5">3.4.14.5</ecNumber>
    </recommendedName>
</protein>
<comment type="caution">
    <text evidence="20">The sequence shown here is derived from an EMBL/GenBank/DDBJ whole genome shotgun (WGS) entry which is preliminary data.</text>
</comment>